<gene>
    <name evidence="8" type="ORF">H6P81_001320</name>
</gene>
<dbReference type="PANTHER" id="PTHR21576">
    <property type="entry name" value="UNCHARACTERIZED NODULIN-LIKE PROTEIN"/>
    <property type="match status" value="1"/>
</dbReference>
<feature type="transmembrane region" description="Helical" evidence="5">
    <location>
        <begin position="88"/>
        <end position="108"/>
    </location>
</feature>
<keyword evidence="3 5" id="KW-1133">Transmembrane helix</keyword>
<feature type="transmembrane region" description="Helical" evidence="5">
    <location>
        <begin position="445"/>
        <end position="465"/>
    </location>
</feature>
<feature type="domain" description="NFD4 C-terminal" evidence="7">
    <location>
        <begin position="315"/>
        <end position="524"/>
    </location>
</feature>
<evidence type="ECO:0000256" key="5">
    <source>
        <dbReference type="SAM" id="Phobius"/>
    </source>
</evidence>
<dbReference type="GO" id="GO:0016020">
    <property type="term" value="C:membrane"/>
    <property type="evidence" value="ECO:0007669"/>
    <property type="project" value="UniProtKB-SubCell"/>
</dbReference>
<dbReference type="SUPFAM" id="SSF103473">
    <property type="entry name" value="MFS general substrate transporter"/>
    <property type="match status" value="1"/>
</dbReference>
<feature type="domain" description="Nodulin-like" evidence="6">
    <location>
        <begin position="2"/>
        <end position="234"/>
    </location>
</feature>
<dbReference type="InterPro" id="IPR010658">
    <property type="entry name" value="Nodulin-like"/>
</dbReference>
<evidence type="ECO:0008006" key="10">
    <source>
        <dbReference type="Google" id="ProtNLM"/>
    </source>
</evidence>
<reference evidence="8 9" key="1">
    <citation type="submission" date="2021-07" db="EMBL/GenBank/DDBJ databases">
        <title>The Aristolochia fimbriata genome: insights into angiosperm evolution, floral development and chemical biosynthesis.</title>
        <authorList>
            <person name="Jiao Y."/>
        </authorList>
    </citation>
    <scope>NUCLEOTIDE SEQUENCE [LARGE SCALE GENOMIC DNA]</scope>
    <source>
        <strain evidence="8">IBCAS-2021</strain>
        <tissue evidence="8">Leaf</tissue>
    </source>
</reference>
<dbReference type="Pfam" id="PF23262">
    <property type="entry name" value="NFD4_C"/>
    <property type="match status" value="1"/>
</dbReference>
<feature type="transmembrane region" description="Helical" evidence="5">
    <location>
        <begin position="188"/>
        <end position="206"/>
    </location>
</feature>
<keyword evidence="9" id="KW-1185">Reference proteome</keyword>
<feature type="transmembrane region" description="Helical" evidence="5">
    <location>
        <begin position="308"/>
        <end position="335"/>
    </location>
</feature>
<accession>A0AAV7FAK0</accession>
<comment type="caution">
    <text evidence="8">The sequence shown here is derived from an EMBL/GenBank/DDBJ whole genome shotgun (WGS) entry which is preliminary data.</text>
</comment>
<dbReference type="Proteomes" id="UP000825729">
    <property type="component" value="Unassembled WGS sequence"/>
</dbReference>
<evidence type="ECO:0000313" key="8">
    <source>
        <dbReference type="EMBL" id="KAG9456812.1"/>
    </source>
</evidence>
<feature type="transmembrane region" description="Helical" evidence="5">
    <location>
        <begin position="347"/>
        <end position="365"/>
    </location>
</feature>
<dbReference type="Gene3D" id="1.20.1250.20">
    <property type="entry name" value="MFS general substrate transporter like domains"/>
    <property type="match status" value="2"/>
</dbReference>
<evidence type="ECO:0000313" key="9">
    <source>
        <dbReference type="Proteomes" id="UP000825729"/>
    </source>
</evidence>
<feature type="transmembrane region" description="Helical" evidence="5">
    <location>
        <begin position="411"/>
        <end position="433"/>
    </location>
</feature>
<evidence type="ECO:0000259" key="6">
    <source>
        <dbReference type="Pfam" id="PF06813"/>
    </source>
</evidence>
<feature type="transmembrane region" description="Helical" evidence="5">
    <location>
        <begin position="386"/>
        <end position="405"/>
    </location>
</feature>
<dbReference type="InterPro" id="IPR036259">
    <property type="entry name" value="MFS_trans_sf"/>
</dbReference>
<dbReference type="EMBL" id="JAINDJ010000002">
    <property type="protein sequence ID" value="KAG9456812.1"/>
    <property type="molecule type" value="Genomic_DNA"/>
</dbReference>
<evidence type="ECO:0000256" key="1">
    <source>
        <dbReference type="ARBA" id="ARBA00004141"/>
    </source>
</evidence>
<feature type="transmembrane region" description="Helical" evidence="5">
    <location>
        <begin position="218"/>
        <end position="235"/>
    </location>
</feature>
<dbReference type="InterPro" id="IPR056555">
    <property type="entry name" value="NFD4_C"/>
</dbReference>
<keyword evidence="2 5" id="KW-0812">Transmembrane</keyword>
<keyword evidence="4 5" id="KW-0472">Membrane</keyword>
<evidence type="ECO:0000259" key="7">
    <source>
        <dbReference type="Pfam" id="PF23262"/>
    </source>
</evidence>
<feature type="transmembrane region" description="Helical" evidence="5">
    <location>
        <begin position="55"/>
        <end position="76"/>
    </location>
</feature>
<feature type="transmembrane region" description="Helical" evidence="5">
    <location>
        <begin position="497"/>
        <end position="518"/>
    </location>
</feature>
<dbReference type="Pfam" id="PF06813">
    <property type="entry name" value="Nodulin-like"/>
    <property type="match status" value="1"/>
</dbReference>
<evidence type="ECO:0000256" key="4">
    <source>
        <dbReference type="ARBA" id="ARBA00023136"/>
    </source>
</evidence>
<organism evidence="8 9">
    <name type="scientific">Aristolochia fimbriata</name>
    <name type="common">White veined hardy Dutchman's pipe vine</name>
    <dbReference type="NCBI Taxonomy" id="158543"/>
    <lineage>
        <taxon>Eukaryota</taxon>
        <taxon>Viridiplantae</taxon>
        <taxon>Streptophyta</taxon>
        <taxon>Embryophyta</taxon>
        <taxon>Tracheophyta</taxon>
        <taxon>Spermatophyta</taxon>
        <taxon>Magnoliopsida</taxon>
        <taxon>Magnoliidae</taxon>
        <taxon>Piperales</taxon>
        <taxon>Aristolochiaceae</taxon>
        <taxon>Aristolochia</taxon>
    </lineage>
</organism>
<feature type="transmembrane region" description="Helical" evidence="5">
    <location>
        <begin position="150"/>
        <end position="168"/>
    </location>
</feature>
<feature type="transmembrane region" description="Helical" evidence="5">
    <location>
        <begin position="120"/>
        <end position="144"/>
    </location>
</feature>
<evidence type="ECO:0000256" key="2">
    <source>
        <dbReference type="ARBA" id="ARBA00022692"/>
    </source>
</evidence>
<sequence>MEVAGANYIFGIYSEVIKVKLGYNQQTLGTISFFKDLGGNLGVISGLIQEVTAPWLVLLLGAGMNFFGYLMIWLAVTGRTAAPHLWQMCLYMFLASNSQAFANTGALVTCVKNFPQSRGVVLGLLKGLMGLSGAILTQLYHAFYGDDSKALILFIGWLPTAISVFFVFTIREIKSPRQKNEIELFYKFLYMVLSLVAYLMTVIIIQKEIQFEMWQYRVSAAIVLVLVFLPLTLVIKEEVLINRNKNEQPVGRKGASVMVKIEKSQSVSNIASSIGGASALSEPPQKKSAGSRILDAFRPPPRGNDYTILQALVSIDMITLFITSICGIGGTLAAMDNLGQIGKAMGYPPHGISTCISLISIWNCLGRLTSGFVSETLVIKHKIPRPANLTVVLLIACVGHLLIAFSPPESLYVASVIIGFTFGAQWPVLFAIISEVFGLKYYSTLYNFGGMASPVGSYILNVLVAGKLYDKVAMKQRAQGAEATAELNCAGVECFKLSFLIIAGVTLFGAVISLLLVARTYSFYRGDIYARYREDPTAEVVEETEMEGSPSKRRT</sequence>
<dbReference type="PANTHER" id="PTHR21576:SF84">
    <property type="entry name" value="FAMILY PROTEIN, PUTATIVE, EXPRESSED-RELATED"/>
    <property type="match status" value="1"/>
</dbReference>
<name>A0AAV7FAK0_ARIFI</name>
<proteinExistence type="predicted"/>
<evidence type="ECO:0000256" key="3">
    <source>
        <dbReference type="ARBA" id="ARBA00022989"/>
    </source>
</evidence>
<comment type="subcellular location">
    <subcellularLocation>
        <location evidence="1">Membrane</location>
        <topology evidence="1">Multi-pass membrane protein</topology>
    </subcellularLocation>
</comment>
<protein>
    <recommendedName>
        <fullName evidence="10">Nodulin-like domain-containing protein</fullName>
    </recommendedName>
</protein>
<dbReference type="AlphaFoldDB" id="A0AAV7FAK0"/>
<dbReference type="CDD" id="cd17354">
    <property type="entry name" value="MFS_Mch1p_like"/>
    <property type="match status" value="1"/>
</dbReference>